<dbReference type="EMBL" id="UHIP01000002">
    <property type="protein sequence ID" value="SUQ26585.1"/>
    <property type="molecule type" value="Genomic_DNA"/>
</dbReference>
<dbReference type="InterPro" id="IPR000160">
    <property type="entry name" value="GGDEF_dom"/>
</dbReference>
<feature type="domain" description="GGDEF" evidence="2">
    <location>
        <begin position="207"/>
        <end position="336"/>
    </location>
</feature>
<dbReference type="InterPro" id="IPR035919">
    <property type="entry name" value="EAL_sf"/>
</dbReference>
<dbReference type="Gene3D" id="3.30.70.270">
    <property type="match status" value="1"/>
</dbReference>
<comment type="caution">
    <text evidence="3">The sequence shown here is derived from an EMBL/GenBank/DDBJ whole genome shotgun (WGS) entry which is preliminary data.</text>
</comment>
<dbReference type="GO" id="GO:0071111">
    <property type="term" value="F:cyclic-guanylate-specific phosphodiesterase activity"/>
    <property type="evidence" value="ECO:0007669"/>
    <property type="project" value="UniProtKB-EC"/>
</dbReference>
<dbReference type="Proteomes" id="UP000254626">
    <property type="component" value="Unassembled WGS sequence"/>
</dbReference>
<dbReference type="InterPro" id="IPR001633">
    <property type="entry name" value="EAL_dom"/>
</dbReference>
<accession>A0AAX2LTD0</accession>
<dbReference type="Pfam" id="PF01590">
    <property type="entry name" value="GAF"/>
    <property type="match status" value="1"/>
</dbReference>
<dbReference type="Pfam" id="PF00563">
    <property type="entry name" value="EAL"/>
    <property type="match status" value="1"/>
</dbReference>
<dbReference type="GeneID" id="29384326"/>
<organism evidence="3 4">
    <name type="scientific">Vibrio fluvialis</name>
    <dbReference type="NCBI Taxonomy" id="676"/>
    <lineage>
        <taxon>Bacteria</taxon>
        <taxon>Pseudomonadati</taxon>
        <taxon>Pseudomonadota</taxon>
        <taxon>Gammaproteobacteria</taxon>
        <taxon>Vibrionales</taxon>
        <taxon>Vibrionaceae</taxon>
        <taxon>Vibrio</taxon>
    </lineage>
</organism>
<dbReference type="PANTHER" id="PTHR33121:SF79">
    <property type="entry name" value="CYCLIC DI-GMP PHOSPHODIESTERASE PDED-RELATED"/>
    <property type="match status" value="1"/>
</dbReference>
<name>A0AAX2LTD0_VIBFL</name>
<dbReference type="CDD" id="cd01948">
    <property type="entry name" value="EAL"/>
    <property type="match status" value="1"/>
</dbReference>
<sequence>MTTTSLARDAVSLDTISELILLDGKALLDRVTYTLHTHLGSFCTCIIELDKSHYKAHSISYAAEQQLVDNVCYQMKGTPCEQVSKSKQEYCLFPSQVSKTFPYDDFLHDHGIEAYLGIPLRSKSGEVLGILISTFTTPVRDESVVVEYHRILARIIVHSLRNKWLSERSESLVNQLSYEVSHDNLTNLMNRNYLSDKLERLVETSSEPFTLAYLDIDNFKSINDLYGHYIGDQIIKFVANAILQCVRDENLTFRIAGDEFAFITFSNDPLSICRSILDKLDQGYFDPSHRIKVSLSIGIAKKSHEPISADQLILNASLALKDCKQSNNSHIRCYDTHLSSQYHRRTQVINALRSELDKLSVADSEIYVVVQPIVRRCQKEWNYFEVLSRWNSATLGFVSPMEFIEAAEQSGLIIELGEKIVELACQAKAELERQFGYKVKLGLNCSAHELANSTRYLNHLMATITRYHFEPREFTIELTETVLLSQTNEVKYILDKLRELGFTVALDDFGTGYSSLNYIHSYPIDCIKIDATFIRNMLCNETAERVVWLIVQLAKQLNVDLIAEGVEDQEALNKLYVMGCDQIQGYYFAKPEVPTKIVQQWRSLQSPKQA</sequence>
<dbReference type="PROSITE" id="PS50883">
    <property type="entry name" value="EAL"/>
    <property type="match status" value="1"/>
</dbReference>
<dbReference type="Gene3D" id="3.20.20.450">
    <property type="entry name" value="EAL domain"/>
    <property type="match status" value="1"/>
</dbReference>
<proteinExistence type="predicted"/>
<dbReference type="SUPFAM" id="SSF141868">
    <property type="entry name" value="EAL domain-like"/>
    <property type="match status" value="1"/>
</dbReference>
<dbReference type="EC" id="3.1.4.52" evidence="3"/>
<dbReference type="Gene3D" id="3.30.450.40">
    <property type="match status" value="1"/>
</dbReference>
<dbReference type="Pfam" id="PF00990">
    <property type="entry name" value="GGDEF"/>
    <property type="match status" value="1"/>
</dbReference>
<feature type="domain" description="EAL" evidence="1">
    <location>
        <begin position="345"/>
        <end position="605"/>
    </location>
</feature>
<dbReference type="InterPro" id="IPR029787">
    <property type="entry name" value="Nucleotide_cyclase"/>
</dbReference>
<evidence type="ECO:0000313" key="4">
    <source>
        <dbReference type="Proteomes" id="UP000254626"/>
    </source>
</evidence>
<dbReference type="SMART" id="SM00052">
    <property type="entry name" value="EAL"/>
    <property type="match status" value="1"/>
</dbReference>
<protein>
    <submittedName>
        <fullName evidence="3">Diguanylate cyclase</fullName>
        <ecNumber evidence="3">3.1.4.52</ecNumber>
    </submittedName>
</protein>
<evidence type="ECO:0000259" key="2">
    <source>
        <dbReference type="PROSITE" id="PS50887"/>
    </source>
</evidence>
<dbReference type="SUPFAM" id="SSF55073">
    <property type="entry name" value="Nucleotide cyclase"/>
    <property type="match status" value="1"/>
</dbReference>
<keyword evidence="3" id="KW-0378">Hydrolase</keyword>
<dbReference type="CDD" id="cd01949">
    <property type="entry name" value="GGDEF"/>
    <property type="match status" value="1"/>
</dbReference>
<dbReference type="NCBIfam" id="TIGR00254">
    <property type="entry name" value="GGDEF"/>
    <property type="match status" value="1"/>
</dbReference>
<dbReference type="InterPro" id="IPR050706">
    <property type="entry name" value="Cyclic-di-GMP_PDE-like"/>
</dbReference>
<dbReference type="SMART" id="SM00267">
    <property type="entry name" value="GGDEF"/>
    <property type="match status" value="1"/>
</dbReference>
<dbReference type="RefSeq" id="WP_055452279.1">
    <property type="nucleotide sequence ID" value="NZ_CABLBX010000005.1"/>
</dbReference>
<dbReference type="PANTHER" id="PTHR33121">
    <property type="entry name" value="CYCLIC DI-GMP PHOSPHODIESTERASE PDEF"/>
    <property type="match status" value="1"/>
</dbReference>
<evidence type="ECO:0000313" key="3">
    <source>
        <dbReference type="EMBL" id="SUQ26585.1"/>
    </source>
</evidence>
<dbReference type="InterPro" id="IPR003018">
    <property type="entry name" value="GAF"/>
</dbReference>
<dbReference type="PROSITE" id="PS50887">
    <property type="entry name" value="GGDEF"/>
    <property type="match status" value="1"/>
</dbReference>
<dbReference type="AlphaFoldDB" id="A0AAX2LTD0"/>
<dbReference type="InterPro" id="IPR043128">
    <property type="entry name" value="Rev_trsase/Diguanyl_cyclase"/>
</dbReference>
<reference evidence="3 4" key="1">
    <citation type="submission" date="2018-06" db="EMBL/GenBank/DDBJ databases">
        <authorList>
            <consortium name="Pathogen Informatics"/>
            <person name="Doyle S."/>
        </authorList>
    </citation>
    <scope>NUCLEOTIDE SEQUENCE [LARGE SCALE GENOMIC DNA]</scope>
    <source>
        <strain evidence="3 4">NCTC11327</strain>
    </source>
</reference>
<evidence type="ECO:0000259" key="1">
    <source>
        <dbReference type="PROSITE" id="PS50883"/>
    </source>
</evidence>
<gene>
    <name evidence="3" type="primary">gmr_7</name>
    <name evidence="3" type="ORF">NCTC11327_03446</name>
</gene>
<dbReference type="SUPFAM" id="SSF55781">
    <property type="entry name" value="GAF domain-like"/>
    <property type="match status" value="1"/>
</dbReference>
<dbReference type="InterPro" id="IPR029016">
    <property type="entry name" value="GAF-like_dom_sf"/>
</dbReference>